<evidence type="ECO:0000256" key="5">
    <source>
        <dbReference type="SAM" id="MobiDB-lite"/>
    </source>
</evidence>
<keyword evidence="4" id="KW-0539">Nucleus</keyword>
<feature type="compositionally biased region" description="Basic and acidic residues" evidence="5">
    <location>
        <begin position="341"/>
        <end position="354"/>
    </location>
</feature>
<name>A0A550CM41_9AGAR</name>
<dbReference type="CDD" id="cd00086">
    <property type="entry name" value="homeodomain"/>
    <property type="match status" value="1"/>
</dbReference>
<gene>
    <name evidence="7" type="ORF">BD626DRAFT_486087</name>
</gene>
<sequence length="600" mass="65917">MHQASSYFPPPSLASACAARFPVIMLPSSSSKAPLAPKPTNLPQLLATVATKSTTSKSPERRAAIENAATDLMRLLPSLGNKLFQTVTSSRRRHATLDAPFRAPTALANLQPCYIWLLSNLNNPYPAREERDALCKKCGRNAKEITAWFVTARQRIGWSRLRATRFNRSQVTMVAAASRFWCERDTYQPLPPDIELQFAEIEYNAQTLYSEAYNPDPALIRLIKRANQTSQKSQPATVNANESSARKRSSDEGGLTHAGRNAKRRFVSFDITTPPTGPMSHRRGSAPSAITPSRSMKIPANISFPHPKFGEASLQPSPSKNLLKRSLSVDDEPPEPKRRRMLPEWHDPRVERPSGHRMISITHPRGVKPSRRLQKGRATSATTSGARLDHDRRALSETPAVPTTMSDMRVLYDTAATSTQSSTIPADNILDSIFDPYHAALVPAEDQSPCTSFVPLLLDGTTSSPTSSSFFSPPGSAPLTPSNMSSHLADVGLHVGTAGDDQWPGVFDDMMLDHDAFSEFMPVAYHDTDLFDSLVEKPLPNDVYADALFEGSEWVPLNAETSHGSASVPRTGKLCLPNDGESCDWYLNDVAMGRCRTRIA</sequence>
<dbReference type="OrthoDB" id="250329at2759"/>
<keyword evidence="8" id="KW-1185">Reference proteome</keyword>
<comment type="caution">
    <text evidence="7">The sequence shown here is derived from an EMBL/GenBank/DDBJ whole genome shotgun (WGS) entry which is preliminary data.</text>
</comment>
<dbReference type="GO" id="GO:0003677">
    <property type="term" value="F:DNA binding"/>
    <property type="evidence" value="ECO:0007669"/>
    <property type="project" value="UniProtKB-KW"/>
</dbReference>
<dbReference type="AlphaFoldDB" id="A0A550CM41"/>
<evidence type="ECO:0000259" key="6">
    <source>
        <dbReference type="Pfam" id="PF05920"/>
    </source>
</evidence>
<evidence type="ECO:0000256" key="2">
    <source>
        <dbReference type="ARBA" id="ARBA00023125"/>
    </source>
</evidence>
<dbReference type="Pfam" id="PF05920">
    <property type="entry name" value="Homeobox_KN"/>
    <property type="match status" value="1"/>
</dbReference>
<dbReference type="GO" id="GO:0006355">
    <property type="term" value="P:regulation of DNA-templated transcription"/>
    <property type="evidence" value="ECO:0007669"/>
    <property type="project" value="InterPro"/>
</dbReference>
<dbReference type="Proteomes" id="UP000320762">
    <property type="component" value="Unassembled WGS sequence"/>
</dbReference>
<protein>
    <recommendedName>
        <fullName evidence="6">KN homeodomain domain-containing protein</fullName>
    </recommendedName>
</protein>
<dbReference type="SUPFAM" id="SSF46689">
    <property type="entry name" value="Homeodomain-like"/>
    <property type="match status" value="1"/>
</dbReference>
<evidence type="ECO:0000313" key="8">
    <source>
        <dbReference type="Proteomes" id="UP000320762"/>
    </source>
</evidence>
<keyword evidence="3" id="KW-0371">Homeobox</keyword>
<dbReference type="InterPro" id="IPR008422">
    <property type="entry name" value="KN_HD"/>
</dbReference>
<dbReference type="InterPro" id="IPR001356">
    <property type="entry name" value="HD"/>
</dbReference>
<accession>A0A550CM41</accession>
<feature type="domain" description="KN homeodomain" evidence="6">
    <location>
        <begin position="116"/>
        <end position="155"/>
    </location>
</feature>
<dbReference type="Gene3D" id="1.10.10.60">
    <property type="entry name" value="Homeodomain-like"/>
    <property type="match status" value="1"/>
</dbReference>
<dbReference type="STRING" id="97359.A0A550CM41"/>
<evidence type="ECO:0000256" key="4">
    <source>
        <dbReference type="ARBA" id="ARBA00023242"/>
    </source>
</evidence>
<reference evidence="7 8" key="1">
    <citation type="journal article" date="2019" name="New Phytol.">
        <title>Comparative genomics reveals unique wood-decay strategies and fruiting body development in the Schizophyllaceae.</title>
        <authorList>
            <person name="Almasi E."/>
            <person name="Sahu N."/>
            <person name="Krizsan K."/>
            <person name="Balint B."/>
            <person name="Kovacs G.M."/>
            <person name="Kiss B."/>
            <person name="Cseklye J."/>
            <person name="Drula E."/>
            <person name="Henrissat B."/>
            <person name="Nagy I."/>
            <person name="Chovatia M."/>
            <person name="Adam C."/>
            <person name="LaButti K."/>
            <person name="Lipzen A."/>
            <person name="Riley R."/>
            <person name="Grigoriev I.V."/>
            <person name="Nagy L.G."/>
        </authorList>
    </citation>
    <scope>NUCLEOTIDE SEQUENCE [LARGE SCALE GENOMIC DNA]</scope>
    <source>
        <strain evidence="7 8">NL-1724</strain>
    </source>
</reference>
<dbReference type="EMBL" id="VDMD01000004">
    <property type="protein sequence ID" value="TRM65872.1"/>
    <property type="molecule type" value="Genomic_DNA"/>
</dbReference>
<proteinExistence type="inferred from homology"/>
<evidence type="ECO:0000256" key="3">
    <source>
        <dbReference type="ARBA" id="ARBA00023155"/>
    </source>
</evidence>
<keyword evidence="2" id="KW-0238">DNA-binding</keyword>
<evidence type="ECO:0000313" key="7">
    <source>
        <dbReference type="EMBL" id="TRM65872.1"/>
    </source>
</evidence>
<feature type="compositionally biased region" description="Polar residues" evidence="5">
    <location>
        <begin position="227"/>
        <end position="243"/>
    </location>
</feature>
<dbReference type="InterPro" id="IPR009057">
    <property type="entry name" value="Homeodomain-like_sf"/>
</dbReference>
<comment type="similarity">
    <text evidence="1">Belongs to the TALE/M-ATYP homeobox family.</text>
</comment>
<evidence type="ECO:0000256" key="1">
    <source>
        <dbReference type="ARBA" id="ARBA00005800"/>
    </source>
</evidence>
<feature type="region of interest" description="Disordered" evidence="5">
    <location>
        <begin position="227"/>
        <end position="385"/>
    </location>
</feature>
<organism evidence="7 8">
    <name type="scientific">Schizophyllum amplum</name>
    <dbReference type="NCBI Taxonomy" id="97359"/>
    <lineage>
        <taxon>Eukaryota</taxon>
        <taxon>Fungi</taxon>
        <taxon>Dikarya</taxon>
        <taxon>Basidiomycota</taxon>
        <taxon>Agaricomycotina</taxon>
        <taxon>Agaricomycetes</taxon>
        <taxon>Agaricomycetidae</taxon>
        <taxon>Agaricales</taxon>
        <taxon>Schizophyllaceae</taxon>
        <taxon>Schizophyllum</taxon>
    </lineage>
</organism>
<feature type="compositionally biased region" description="Basic residues" evidence="5">
    <location>
        <begin position="365"/>
        <end position="375"/>
    </location>
</feature>